<evidence type="ECO:0000313" key="3">
    <source>
        <dbReference type="Proteomes" id="UP000593571"/>
    </source>
</evidence>
<protein>
    <submittedName>
        <fullName evidence="2">Uncharacterized protein</fullName>
    </submittedName>
</protein>
<reference evidence="2 3" key="1">
    <citation type="journal article" date="2020" name="Nature">
        <title>Six reference-quality genomes reveal evolution of bat adaptations.</title>
        <authorList>
            <person name="Jebb D."/>
            <person name="Huang Z."/>
            <person name="Pippel M."/>
            <person name="Hughes G.M."/>
            <person name="Lavrichenko K."/>
            <person name="Devanna P."/>
            <person name="Winkler S."/>
            <person name="Jermiin L.S."/>
            <person name="Skirmuntt E.C."/>
            <person name="Katzourakis A."/>
            <person name="Burkitt-Gray L."/>
            <person name="Ray D.A."/>
            <person name="Sullivan K.A.M."/>
            <person name="Roscito J.G."/>
            <person name="Kirilenko B.M."/>
            <person name="Davalos L.M."/>
            <person name="Corthals A.P."/>
            <person name="Power M.L."/>
            <person name="Jones G."/>
            <person name="Ransome R.D."/>
            <person name="Dechmann D.K.N."/>
            <person name="Locatelli A.G."/>
            <person name="Puechmaille S.J."/>
            <person name="Fedrigo O."/>
            <person name="Jarvis E.D."/>
            <person name="Hiller M."/>
            <person name="Vernes S.C."/>
            <person name="Myers E.W."/>
            <person name="Teeling E.C."/>
        </authorList>
    </citation>
    <scope>NUCLEOTIDE SEQUENCE [LARGE SCALE GENOMIC DNA]</scope>
    <source>
        <strain evidence="2">MRouAeg1</strain>
        <tissue evidence="2">Muscle</tissue>
    </source>
</reference>
<feature type="compositionally biased region" description="Basic and acidic residues" evidence="1">
    <location>
        <begin position="33"/>
        <end position="43"/>
    </location>
</feature>
<keyword evidence="3" id="KW-1185">Reference proteome</keyword>
<accession>A0A7J8JH40</accession>
<proteinExistence type="predicted"/>
<dbReference type="EMBL" id="JACASE010000002">
    <property type="protein sequence ID" value="KAF6496177.1"/>
    <property type="molecule type" value="Genomic_DNA"/>
</dbReference>
<comment type="caution">
    <text evidence="2">The sequence shown here is derived from an EMBL/GenBank/DDBJ whole genome shotgun (WGS) entry which is preliminary data.</text>
</comment>
<dbReference type="Proteomes" id="UP000593571">
    <property type="component" value="Unassembled WGS sequence"/>
</dbReference>
<evidence type="ECO:0000313" key="2">
    <source>
        <dbReference type="EMBL" id="KAF6496177.1"/>
    </source>
</evidence>
<name>A0A7J8JH40_ROUAE</name>
<organism evidence="2 3">
    <name type="scientific">Rousettus aegyptiacus</name>
    <name type="common">Egyptian fruit bat</name>
    <name type="synonym">Pteropus aegyptiacus</name>
    <dbReference type="NCBI Taxonomy" id="9407"/>
    <lineage>
        <taxon>Eukaryota</taxon>
        <taxon>Metazoa</taxon>
        <taxon>Chordata</taxon>
        <taxon>Craniata</taxon>
        <taxon>Vertebrata</taxon>
        <taxon>Euteleostomi</taxon>
        <taxon>Mammalia</taxon>
        <taxon>Eutheria</taxon>
        <taxon>Laurasiatheria</taxon>
        <taxon>Chiroptera</taxon>
        <taxon>Yinpterochiroptera</taxon>
        <taxon>Pteropodoidea</taxon>
        <taxon>Pteropodidae</taxon>
        <taxon>Rousettinae</taxon>
        <taxon>Rousettus</taxon>
    </lineage>
</organism>
<evidence type="ECO:0000256" key="1">
    <source>
        <dbReference type="SAM" id="MobiDB-lite"/>
    </source>
</evidence>
<gene>
    <name evidence="2" type="ORF">HJG63_010405</name>
</gene>
<sequence length="199" mass="21864">MDPPGCEHPSLMGTRPGWVFKPSQPRCQTSKRTLPEDSSKPNPDDGSSQPRPWTPWRRDTGARSEVLAGGTRQRVTRWRLRVARRGAVHYVRTGRRGRCHLRGCFGAAGFGVTWGLLLYRFKRAATALMAATSFPVDRAPPVTSGRPLGSRLPLAVTSLRICVPRPGFARNHFSGMTLLSPRGQSARGQGAWPIQADPS</sequence>
<dbReference type="AlphaFoldDB" id="A0A7J8JH40"/>
<feature type="region of interest" description="Disordered" evidence="1">
    <location>
        <begin position="1"/>
        <end position="70"/>
    </location>
</feature>